<reference evidence="2" key="2">
    <citation type="journal article" date="2007" name="Science">
        <title>Draft genome sequence of the sexually transmitted pathogen Trichomonas vaginalis.</title>
        <authorList>
            <person name="Carlton J.M."/>
            <person name="Hirt R.P."/>
            <person name="Silva J.C."/>
            <person name="Delcher A.L."/>
            <person name="Schatz M."/>
            <person name="Zhao Q."/>
            <person name="Wortman J.R."/>
            <person name="Bidwell S.L."/>
            <person name="Alsmark U.C.M."/>
            <person name="Besteiro S."/>
            <person name="Sicheritz-Ponten T."/>
            <person name="Noel C.J."/>
            <person name="Dacks J.B."/>
            <person name="Foster P.G."/>
            <person name="Simillion C."/>
            <person name="Van de Peer Y."/>
            <person name="Miranda-Saavedra D."/>
            <person name="Barton G.J."/>
            <person name="Westrop G.D."/>
            <person name="Mueller S."/>
            <person name="Dessi D."/>
            <person name="Fiori P.L."/>
            <person name="Ren Q."/>
            <person name="Paulsen I."/>
            <person name="Zhang H."/>
            <person name="Bastida-Corcuera F.D."/>
            <person name="Simoes-Barbosa A."/>
            <person name="Brown M.T."/>
            <person name="Hayes R.D."/>
            <person name="Mukherjee M."/>
            <person name="Okumura C.Y."/>
            <person name="Schneider R."/>
            <person name="Smith A.J."/>
            <person name="Vanacova S."/>
            <person name="Villalvazo M."/>
            <person name="Haas B.J."/>
            <person name="Pertea M."/>
            <person name="Feldblyum T.V."/>
            <person name="Utterback T.R."/>
            <person name="Shu C.L."/>
            <person name="Osoegawa K."/>
            <person name="de Jong P.J."/>
            <person name="Hrdy I."/>
            <person name="Horvathova L."/>
            <person name="Zubacova Z."/>
            <person name="Dolezal P."/>
            <person name="Malik S.B."/>
            <person name="Logsdon J.M. Jr."/>
            <person name="Henze K."/>
            <person name="Gupta A."/>
            <person name="Wang C.C."/>
            <person name="Dunne R.L."/>
            <person name="Upcroft J.A."/>
            <person name="Upcroft P."/>
            <person name="White O."/>
            <person name="Salzberg S.L."/>
            <person name="Tang P."/>
            <person name="Chiu C.-H."/>
            <person name="Lee Y.-S."/>
            <person name="Embley T.M."/>
            <person name="Coombs G.H."/>
            <person name="Mottram J.C."/>
            <person name="Tachezy J."/>
            <person name="Fraser-Liggett C.M."/>
            <person name="Johnson P.J."/>
        </authorList>
    </citation>
    <scope>NUCLEOTIDE SEQUENCE [LARGE SCALE GENOMIC DNA]</scope>
    <source>
        <strain evidence="2">G3</strain>
    </source>
</reference>
<keyword evidence="1" id="KW-0812">Transmembrane</keyword>
<dbReference type="VEuPathDB" id="TrichDB:TVAG_101270"/>
<dbReference type="InParanoid" id="A2DJK9"/>
<dbReference type="AlphaFoldDB" id="A2DJK9"/>
<reference evidence="2" key="1">
    <citation type="submission" date="2006-10" db="EMBL/GenBank/DDBJ databases">
        <authorList>
            <person name="Amadeo P."/>
            <person name="Zhao Q."/>
            <person name="Wortman J."/>
            <person name="Fraser-Liggett C."/>
            <person name="Carlton J."/>
        </authorList>
    </citation>
    <scope>NUCLEOTIDE SEQUENCE</scope>
    <source>
        <strain evidence="2">G3</strain>
    </source>
</reference>
<evidence type="ECO:0000313" key="2">
    <source>
        <dbReference type="EMBL" id="EAY19409.1"/>
    </source>
</evidence>
<dbReference type="OrthoDB" id="422086at2759"/>
<evidence type="ECO:0000313" key="3">
    <source>
        <dbReference type="Proteomes" id="UP000001542"/>
    </source>
</evidence>
<dbReference type="VEuPathDB" id="TrichDB:TVAGG3_1035870"/>
<protein>
    <recommendedName>
        <fullName evidence="4">Protein-S-isoprenylcysteine O-methyltransferase</fullName>
    </recommendedName>
</protein>
<dbReference type="SMR" id="A2DJK9"/>
<dbReference type="KEGG" id="tva:5464981"/>
<gene>
    <name evidence="2" type="ORF">TVAG_101270</name>
</gene>
<keyword evidence="1" id="KW-1133">Transmembrane helix</keyword>
<evidence type="ECO:0000256" key="1">
    <source>
        <dbReference type="SAM" id="Phobius"/>
    </source>
</evidence>
<feature type="transmembrane region" description="Helical" evidence="1">
    <location>
        <begin position="12"/>
        <end position="30"/>
    </location>
</feature>
<dbReference type="Proteomes" id="UP000001542">
    <property type="component" value="Unassembled WGS sequence"/>
</dbReference>
<dbReference type="EMBL" id="DS113208">
    <property type="protein sequence ID" value="EAY19409.1"/>
    <property type="molecule type" value="Genomic_DNA"/>
</dbReference>
<dbReference type="Gene3D" id="1.20.120.1630">
    <property type="match status" value="1"/>
</dbReference>
<keyword evidence="3" id="KW-1185">Reference proteome</keyword>
<keyword evidence="1" id="KW-0472">Membrane</keyword>
<evidence type="ECO:0008006" key="4">
    <source>
        <dbReference type="Google" id="ProtNLM"/>
    </source>
</evidence>
<proteinExistence type="predicted"/>
<sequence>MIVFLIGQELFIQNIIVAIITVSIAWKYYFEIIKEEETNLVAAFGNDYISYRNSTPSHIPYID</sequence>
<organism evidence="2 3">
    <name type="scientific">Trichomonas vaginalis (strain ATCC PRA-98 / G3)</name>
    <dbReference type="NCBI Taxonomy" id="412133"/>
    <lineage>
        <taxon>Eukaryota</taxon>
        <taxon>Metamonada</taxon>
        <taxon>Parabasalia</taxon>
        <taxon>Trichomonadida</taxon>
        <taxon>Trichomonadidae</taxon>
        <taxon>Trichomonas</taxon>
    </lineage>
</organism>
<dbReference type="RefSeq" id="XP_001580395.1">
    <property type="nucleotide sequence ID" value="XM_001580345.1"/>
</dbReference>
<accession>A2DJK9</accession>
<name>A2DJK9_TRIV3</name>